<dbReference type="InterPro" id="IPR043136">
    <property type="entry name" value="B30.2/SPRY_sf"/>
</dbReference>
<dbReference type="InterPro" id="IPR001870">
    <property type="entry name" value="B30.2/SPRY"/>
</dbReference>
<evidence type="ECO:0000259" key="1">
    <source>
        <dbReference type="PROSITE" id="PS50188"/>
    </source>
</evidence>
<dbReference type="PROSITE" id="PS50188">
    <property type="entry name" value="B302_SPRY"/>
    <property type="match status" value="1"/>
</dbReference>
<dbReference type="InterPro" id="IPR003877">
    <property type="entry name" value="SPRY_dom"/>
</dbReference>
<proteinExistence type="predicted"/>
<dbReference type="CDD" id="cd11709">
    <property type="entry name" value="SPRY"/>
    <property type="match status" value="1"/>
</dbReference>
<feature type="domain" description="B30.2/SPRY" evidence="1">
    <location>
        <begin position="1"/>
        <end position="121"/>
    </location>
</feature>
<name>A0ABV2AVN1_9EUKA</name>
<dbReference type="Proteomes" id="UP001439008">
    <property type="component" value="Unassembled WGS sequence"/>
</dbReference>
<evidence type="ECO:0000313" key="2">
    <source>
        <dbReference type="EMBL" id="MES1923504.1"/>
    </source>
</evidence>
<dbReference type="InterPro" id="IPR013320">
    <property type="entry name" value="ConA-like_dom_sf"/>
</dbReference>
<keyword evidence="3" id="KW-1185">Reference proteome</keyword>
<sequence>MEILKSGETMNSWEMIVGVVPENFDYKAQKCLGFPSGWGYISGNGSKISSFSEGENFGPKFGVDDKIGIEVDFDKDGSLSFTKNSVFVGVAYKNLEEPIRFAVSFTGRLSSVRINYIISIFQILIFFI</sequence>
<reference evidence="2 3" key="1">
    <citation type="journal article" date="2024" name="BMC Biol.">
        <title>Comparative genomics of Ascetosporea gives new insight into the evolutionary basis for animal parasitism in Rhizaria.</title>
        <authorList>
            <person name="Hiltunen Thoren M."/>
            <person name="Onut-Brannstrom I."/>
            <person name="Alfjorden A."/>
            <person name="Peckova H."/>
            <person name="Swords F."/>
            <person name="Hooper C."/>
            <person name="Holzer A.S."/>
            <person name="Bass D."/>
            <person name="Burki F."/>
        </authorList>
    </citation>
    <scope>NUCLEOTIDE SEQUENCE [LARGE SCALE GENOMIC DNA]</scope>
    <source>
        <strain evidence="2">20-A016</strain>
    </source>
</reference>
<gene>
    <name evidence="2" type="ORF">MHBO_005081</name>
</gene>
<dbReference type="EMBL" id="JBDODL010006496">
    <property type="protein sequence ID" value="MES1923504.1"/>
    <property type="molecule type" value="Genomic_DNA"/>
</dbReference>
<organism evidence="2 3">
    <name type="scientific">Bonamia ostreae</name>
    <dbReference type="NCBI Taxonomy" id="126728"/>
    <lineage>
        <taxon>Eukaryota</taxon>
        <taxon>Sar</taxon>
        <taxon>Rhizaria</taxon>
        <taxon>Endomyxa</taxon>
        <taxon>Ascetosporea</taxon>
        <taxon>Haplosporida</taxon>
        <taxon>Bonamia</taxon>
    </lineage>
</organism>
<accession>A0ABV2AVN1</accession>
<dbReference type="Gene3D" id="2.60.120.920">
    <property type="match status" value="1"/>
</dbReference>
<dbReference type="SUPFAM" id="SSF49899">
    <property type="entry name" value="Concanavalin A-like lectins/glucanases"/>
    <property type="match status" value="1"/>
</dbReference>
<dbReference type="Pfam" id="PF00622">
    <property type="entry name" value="SPRY"/>
    <property type="match status" value="1"/>
</dbReference>
<evidence type="ECO:0000313" key="3">
    <source>
        <dbReference type="Proteomes" id="UP001439008"/>
    </source>
</evidence>
<protein>
    <recommendedName>
        <fullName evidence="1">B30.2/SPRY domain-containing protein</fullName>
    </recommendedName>
</protein>
<comment type="caution">
    <text evidence="2">The sequence shown here is derived from an EMBL/GenBank/DDBJ whole genome shotgun (WGS) entry which is preliminary data.</text>
</comment>